<dbReference type="PRINTS" id="PR00505">
    <property type="entry name" value="D12N6MTFRASE"/>
</dbReference>
<evidence type="ECO:0000313" key="4">
    <source>
        <dbReference type="EMBL" id="SNR35575.1"/>
    </source>
</evidence>
<dbReference type="AlphaFoldDB" id="A0A238VMJ8"/>
<dbReference type="PANTHER" id="PTHR30481">
    <property type="entry name" value="DNA ADENINE METHYLASE"/>
    <property type="match status" value="1"/>
</dbReference>
<reference evidence="4 5" key="1">
    <citation type="submission" date="2017-06" db="EMBL/GenBank/DDBJ databases">
        <authorList>
            <person name="Kim H.J."/>
            <person name="Triplett B.A."/>
        </authorList>
    </citation>
    <scope>NUCLEOTIDE SEQUENCE [LARGE SCALE GENOMIC DNA]</scope>
    <source>
        <strain evidence="4 5">DSM 25597</strain>
    </source>
</reference>
<keyword evidence="1 4" id="KW-0489">Methyltransferase</keyword>
<dbReference type="GO" id="GO:0009007">
    <property type="term" value="F:site-specific DNA-methyltransferase (adenine-specific) activity"/>
    <property type="evidence" value="ECO:0007669"/>
    <property type="project" value="UniProtKB-EC"/>
</dbReference>
<dbReference type="InterPro" id="IPR029063">
    <property type="entry name" value="SAM-dependent_MTases_sf"/>
</dbReference>
<dbReference type="GO" id="GO:0006298">
    <property type="term" value="P:mismatch repair"/>
    <property type="evidence" value="ECO:0007669"/>
    <property type="project" value="TreeGrafter"/>
</dbReference>
<dbReference type="GO" id="GO:0009307">
    <property type="term" value="P:DNA restriction-modification system"/>
    <property type="evidence" value="ECO:0007669"/>
    <property type="project" value="InterPro"/>
</dbReference>
<dbReference type="EMBL" id="FZNY01000001">
    <property type="protein sequence ID" value="SNR35575.1"/>
    <property type="molecule type" value="Genomic_DNA"/>
</dbReference>
<keyword evidence="5" id="KW-1185">Reference proteome</keyword>
<dbReference type="Pfam" id="PF02086">
    <property type="entry name" value="MethyltransfD12"/>
    <property type="match status" value="1"/>
</dbReference>
<evidence type="ECO:0000256" key="2">
    <source>
        <dbReference type="ARBA" id="ARBA00022679"/>
    </source>
</evidence>
<evidence type="ECO:0000256" key="3">
    <source>
        <dbReference type="ARBA" id="ARBA00022691"/>
    </source>
</evidence>
<dbReference type="SUPFAM" id="SSF53335">
    <property type="entry name" value="S-adenosyl-L-methionine-dependent methyltransferases"/>
    <property type="match status" value="1"/>
</dbReference>
<dbReference type="Proteomes" id="UP000198379">
    <property type="component" value="Unassembled WGS sequence"/>
</dbReference>
<dbReference type="Gene3D" id="3.40.50.150">
    <property type="entry name" value="Vaccinia Virus protein VP39"/>
    <property type="match status" value="2"/>
</dbReference>
<protein>
    <submittedName>
        <fullName evidence="4">DNA adenine methylase</fullName>
    </submittedName>
</protein>
<evidence type="ECO:0000256" key="1">
    <source>
        <dbReference type="ARBA" id="ARBA00022603"/>
    </source>
</evidence>
<dbReference type="RefSeq" id="WP_089369439.1">
    <property type="nucleotide sequence ID" value="NZ_BMEP01000002.1"/>
</dbReference>
<sequence>MPITSVIPYYGSKNRMCKHILPLIPSHTIYLEPFFGSGIIFWNKELASSNIINDRWNMAANFYQQTKLNFDELKKRIEATPFSRGIYKYAWYIKENPQFYSKIELAYAFYIGVTQGFNSNFGSWAVDNYGKSFTAFKNRKMKYNKEVLAKLDNAQLENMDAVKLLDSKKNLTDVFAYCDPPYIGTNCGMYGSYSEADYINLLEILAKMKGNFLLSSFPNTTLYTYIKKYGWQVQEFHKTKTAVKGKRGISRTAKKTELLVANYPI</sequence>
<proteinExistence type="predicted"/>
<dbReference type="OrthoDB" id="9805629at2"/>
<evidence type="ECO:0000313" key="5">
    <source>
        <dbReference type="Proteomes" id="UP000198379"/>
    </source>
</evidence>
<accession>A0A238VMJ8</accession>
<organism evidence="4 5">
    <name type="scientific">Dokdonia pacifica</name>
    <dbReference type="NCBI Taxonomy" id="1627892"/>
    <lineage>
        <taxon>Bacteria</taxon>
        <taxon>Pseudomonadati</taxon>
        <taxon>Bacteroidota</taxon>
        <taxon>Flavobacteriia</taxon>
        <taxon>Flavobacteriales</taxon>
        <taxon>Flavobacteriaceae</taxon>
        <taxon>Dokdonia</taxon>
    </lineage>
</organism>
<dbReference type="GO" id="GO:0043565">
    <property type="term" value="F:sequence-specific DNA binding"/>
    <property type="evidence" value="ECO:0007669"/>
    <property type="project" value="TreeGrafter"/>
</dbReference>
<dbReference type="GO" id="GO:0032259">
    <property type="term" value="P:methylation"/>
    <property type="evidence" value="ECO:0007669"/>
    <property type="project" value="UniProtKB-KW"/>
</dbReference>
<name>A0A238VMJ8_9FLAO</name>
<dbReference type="InterPro" id="IPR012327">
    <property type="entry name" value="MeTrfase_D12"/>
</dbReference>
<keyword evidence="3" id="KW-0949">S-adenosyl-L-methionine</keyword>
<keyword evidence="2" id="KW-0808">Transferase</keyword>
<gene>
    <name evidence="4" type="ORF">SAMN06265376_10161</name>
</gene>
<dbReference type="GO" id="GO:1904047">
    <property type="term" value="F:S-adenosyl-L-methionine binding"/>
    <property type="evidence" value="ECO:0007669"/>
    <property type="project" value="TreeGrafter"/>
</dbReference>